<reference evidence="1 2" key="1">
    <citation type="submission" date="2018-03" db="EMBL/GenBank/DDBJ databases">
        <title>Genomic Encyclopedia of Type Strains, Phase III (KMG-III): the genomes of soil and plant-associated and newly described type strains.</title>
        <authorList>
            <person name="Whitman W."/>
        </authorList>
    </citation>
    <scope>NUCLEOTIDE SEQUENCE [LARGE SCALE GENOMIC DNA]</scope>
    <source>
        <strain evidence="1 2">CGMCC 1.12484</strain>
    </source>
</reference>
<keyword evidence="2" id="KW-1185">Reference proteome</keyword>
<organism evidence="1 2">
    <name type="scientific">Glaciihabitans tibetensis</name>
    <dbReference type="NCBI Taxonomy" id="1266600"/>
    <lineage>
        <taxon>Bacteria</taxon>
        <taxon>Bacillati</taxon>
        <taxon>Actinomycetota</taxon>
        <taxon>Actinomycetes</taxon>
        <taxon>Micrococcales</taxon>
        <taxon>Microbacteriaceae</taxon>
        <taxon>Glaciihabitans</taxon>
    </lineage>
</organism>
<name>A0A2T0VJS0_9MICO</name>
<sequence>MRPDESEAYQMYLENRQSTPWGVSRAVPGTPPALEPPRQLAAGSDLTAWGRSVRRTRGEPSVIAADLKLDAECAGELLGGQHLADGPGRVDAAVNEQ</sequence>
<dbReference type="AlphaFoldDB" id="A0A2T0VJS0"/>
<protein>
    <submittedName>
        <fullName evidence="1">Uncharacterized protein</fullName>
    </submittedName>
</protein>
<proteinExistence type="predicted"/>
<evidence type="ECO:0000313" key="1">
    <source>
        <dbReference type="EMBL" id="PRY70462.1"/>
    </source>
</evidence>
<dbReference type="EMBL" id="PVTL01000001">
    <property type="protein sequence ID" value="PRY70462.1"/>
    <property type="molecule type" value="Genomic_DNA"/>
</dbReference>
<gene>
    <name evidence="1" type="ORF">B0I08_101598</name>
</gene>
<dbReference type="Proteomes" id="UP000237983">
    <property type="component" value="Unassembled WGS sequence"/>
</dbReference>
<comment type="caution">
    <text evidence="1">The sequence shown here is derived from an EMBL/GenBank/DDBJ whole genome shotgun (WGS) entry which is preliminary data.</text>
</comment>
<accession>A0A2T0VJS0</accession>
<evidence type="ECO:0000313" key="2">
    <source>
        <dbReference type="Proteomes" id="UP000237983"/>
    </source>
</evidence>